<evidence type="ECO:0000259" key="1">
    <source>
        <dbReference type="PROSITE" id="PS50011"/>
    </source>
</evidence>
<evidence type="ECO:0000313" key="3">
    <source>
        <dbReference type="Proteomes" id="UP000250043"/>
    </source>
</evidence>
<reference evidence="2 3" key="1">
    <citation type="submission" date="2016-07" db="EMBL/GenBank/DDBJ databases">
        <title>Draft genome of the white-rot fungus Obba rivulosa 3A-2.</title>
        <authorList>
            <consortium name="DOE Joint Genome Institute"/>
            <person name="Miettinen O."/>
            <person name="Riley R."/>
            <person name="Acob R."/>
            <person name="Barry K."/>
            <person name="Cullen D."/>
            <person name="De Vries R."/>
            <person name="Hainaut M."/>
            <person name="Hatakka A."/>
            <person name="Henrissat B."/>
            <person name="Hilden K."/>
            <person name="Kuo R."/>
            <person name="Labutti K."/>
            <person name="Lipzen A."/>
            <person name="Makela M.R."/>
            <person name="Sandor L."/>
            <person name="Spatafora J.W."/>
            <person name="Grigoriev I.V."/>
            <person name="Hibbett D.S."/>
        </authorList>
    </citation>
    <scope>NUCLEOTIDE SEQUENCE [LARGE SCALE GENOMIC DNA]</scope>
    <source>
        <strain evidence="2 3">3A-2</strain>
    </source>
</reference>
<dbReference type="Pfam" id="PF07714">
    <property type="entry name" value="PK_Tyr_Ser-Thr"/>
    <property type="match status" value="1"/>
</dbReference>
<evidence type="ECO:0000313" key="2">
    <source>
        <dbReference type="EMBL" id="OCH83640.1"/>
    </source>
</evidence>
<feature type="domain" description="Protein kinase" evidence="1">
    <location>
        <begin position="1"/>
        <end position="183"/>
    </location>
</feature>
<dbReference type="GO" id="GO:0005524">
    <property type="term" value="F:ATP binding"/>
    <property type="evidence" value="ECO:0007669"/>
    <property type="project" value="InterPro"/>
</dbReference>
<protein>
    <submittedName>
        <fullName evidence="2">Kinase-like protein</fullName>
    </submittedName>
</protein>
<name>A0A8E2AR20_9APHY</name>
<dbReference type="PRINTS" id="PR00109">
    <property type="entry name" value="TYRKINASE"/>
</dbReference>
<dbReference type="InterPro" id="IPR008271">
    <property type="entry name" value="Ser/Thr_kinase_AS"/>
</dbReference>
<dbReference type="GO" id="GO:0004674">
    <property type="term" value="F:protein serine/threonine kinase activity"/>
    <property type="evidence" value="ECO:0007669"/>
    <property type="project" value="TreeGrafter"/>
</dbReference>
<dbReference type="PANTHER" id="PTHR44329">
    <property type="entry name" value="SERINE/THREONINE-PROTEIN KINASE TNNI3K-RELATED"/>
    <property type="match status" value="1"/>
</dbReference>
<dbReference type="InterPro" id="IPR000719">
    <property type="entry name" value="Prot_kinase_dom"/>
</dbReference>
<dbReference type="InterPro" id="IPR011009">
    <property type="entry name" value="Kinase-like_dom_sf"/>
</dbReference>
<dbReference type="PROSITE" id="PS50011">
    <property type="entry name" value="PROTEIN_KINASE_DOM"/>
    <property type="match status" value="1"/>
</dbReference>
<keyword evidence="2" id="KW-0418">Kinase</keyword>
<dbReference type="Proteomes" id="UP000250043">
    <property type="component" value="Unassembled WGS sequence"/>
</dbReference>
<organism evidence="2 3">
    <name type="scientific">Obba rivulosa</name>
    <dbReference type="NCBI Taxonomy" id="1052685"/>
    <lineage>
        <taxon>Eukaryota</taxon>
        <taxon>Fungi</taxon>
        <taxon>Dikarya</taxon>
        <taxon>Basidiomycota</taxon>
        <taxon>Agaricomycotina</taxon>
        <taxon>Agaricomycetes</taxon>
        <taxon>Polyporales</taxon>
        <taxon>Gelatoporiaceae</taxon>
        <taxon>Obba</taxon>
    </lineage>
</organism>
<dbReference type="SMART" id="SM00220">
    <property type="entry name" value="S_TKc"/>
    <property type="match status" value="1"/>
</dbReference>
<sequence length="211" mass="23393">MVSRYMWNGHILKYLYSHNDANRVCLLYEVSLGMRYLHDEGIVHGDLKGVNVLIDESNHALITDFGLSSVYRPSAQNEASKPAVGTLRFMAPEAIATGELSYATDVYAYAMLIYEIFTGEAPFFAESNADVVARRVTLQRPSSQAMLNRGLTDKMWALLVECSSVNLDERPNFAKITSKTASLANSWRGGADLNIVSRNGAFTRRLSSIAE</sequence>
<dbReference type="InterPro" id="IPR001245">
    <property type="entry name" value="Ser-Thr/Tyr_kinase_cat_dom"/>
</dbReference>
<keyword evidence="3" id="KW-1185">Reference proteome</keyword>
<dbReference type="OrthoDB" id="2802511at2759"/>
<dbReference type="PANTHER" id="PTHR44329:SF291">
    <property type="entry name" value="PROTEIN KINASE DOMAIN-CONTAINING PROTEIN"/>
    <property type="match status" value="1"/>
</dbReference>
<dbReference type="AlphaFoldDB" id="A0A8E2AR20"/>
<dbReference type="PROSITE" id="PS00108">
    <property type="entry name" value="PROTEIN_KINASE_ST"/>
    <property type="match status" value="1"/>
</dbReference>
<gene>
    <name evidence="2" type="ORF">OBBRIDRAFT_528443</name>
</gene>
<dbReference type="EMBL" id="KV722905">
    <property type="protein sequence ID" value="OCH83640.1"/>
    <property type="molecule type" value="Genomic_DNA"/>
</dbReference>
<dbReference type="SUPFAM" id="SSF56112">
    <property type="entry name" value="Protein kinase-like (PK-like)"/>
    <property type="match status" value="1"/>
</dbReference>
<proteinExistence type="predicted"/>
<dbReference type="Gene3D" id="1.10.510.10">
    <property type="entry name" value="Transferase(Phosphotransferase) domain 1"/>
    <property type="match status" value="1"/>
</dbReference>
<accession>A0A8E2AR20</accession>
<dbReference type="InterPro" id="IPR051681">
    <property type="entry name" value="Ser/Thr_Kinases-Pseudokinases"/>
</dbReference>
<keyword evidence="2" id="KW-0808">Transferase</keyword>